<dbReference type="InterPro" id="IPR004680">
    <property type="entry name" value="Cit_transptr-like_dom"/>
</dbReference>
<evidence type="ECO:0000256" key="1">
    <source>
        <dbReference type="ARBA" id="ARBA00004651"/>
    </source>
</evidence>
<feature type="transmembrane region" description="Helical" evidence="8">
    <location>
        <begin position="246"/>
        <end position="267"/>
    </location>
</feature>
<feature type="domain" description="Citrate transporter-like" evidence="9">
    <location>
        <begin position="17"/>
        <end position="357"/>
    </location>
</feature>
<sequence>MSTLHIWLIVGIFAGVILLIAFDILDMMVAALLGVCLLIVLGLLDRHDLQEASKVAGGPLALLFGGMVVARVLAKTGVFERLGAVFLYATGGSGKRFLLLLVALVAPVCALLPNATAVILLAPIIIGVARALKADFVGPMILAALVSNSAGMLTLVGDPATFLVGSAIGLSFTQYLQQVSLGGLLAVLVILPLLPRLLPDIWRLRATLPPREPAPRIERKGFVTFALLVLVVMVVLFLVGETLPSRIVPPAVAIIGATLALLVIYGSHVEPVDAVLRDVDWKTLVFLGAIFVLVQAFTKTGLLQGLSLQLYSWLGADLTRVALLLLAGIGMLSSLLANIPVVAAALVMTKGYLVAAEAVPEVALAAGFTDWPAATLPVFIAMMFGATLGGNATLVGASANIVSVGICASQGERVSFARFARYGVPITVVQLGVGALYVSAMMILQEGPDQAPGSFFNAWSVISR</sequence>
<dbReference type="PANTHER" id="PTHR43568:SF1">
    <property type="entry name" value="P PROTEIN"/>
    <property type="match status" value="1"/>
</dbReference>
<evidence type="ECO:0000256" key="2">
    <source>
        <dbReference type="ARBA" id="ARBA00009843"/>
    </source>
</evidence>
<dbReference type="EMBL" id="CP003154">
    <property type="protein sequence ID" value="AFL75511.1"/>
    <property type="molecule type" value="Genomic_DNA"/>
</dbReference>
<accession>I3YEU3</accession>
<feature type="transmembrane region" description="Helical" evidence="8">
    <location>
        <begin position="6"/>
        <end position="22"/>
    </location>
</feature>
<dbReference type="GO" id="GO:0015105">
    <property type="term" value="F:arsenite transmembrane transporter activity"/>
    <property type="evidence" value="ECO:0007669"/>
    <property type="project" value="InterPro"/>
</dbReference>
<feature type="transmembrane region" description="Helical" evidence="8">
    <location>
        <begin position="419"/>
        <end position="444"/>
    </location>
</feature>
<dbReference type="KEGG" id="tvi:Thivi_3659"/>
<keyword evidence="7 8" id="KW-0472">Membrane</keyword>
<feature type="transmembrane region" description="Helical" evidence="8">
    <location>
        <begin position="279"/>
        <end position="298"/>
    </location>
</feature>
<evidence type="ECO:0000313" key="11">
    <source>
        <dbReference type="Proteomes" id="UP000006062"/>
    </source>
</evidence>
<feature type="transmembrane region" description="Helical" evidence="8">
    <location>
        <begin position="221"/>
        <end position="240"/>
    </location>
</feature>
<gene>
    <name evidence="10" type="ordered locus">Thivi_3659</name>
</gene>
<dbReference type="PANTHER" id="PTHR43568">
    <property type="entry name" value="P PROTEIN"/>
    <property type="match status" value="1"/>
</dbReference>
<keyword evidence="4" id="KW-1003">Cell membrane</keyword>
<feature type="transmembrane region" description="Helical" evidence="8">
    <location>
        <begin position="27"/>
        <end position="44"/>
    </location>
</feature>
<dbReference type="AlphaFoldDB" id="I3YEU3"/>
<dbReference type="OrthoDB" id="9809303at2"/>
<dbReference type="PRINTS" id="PR00758">
    <property type="entry name" value="ARSENICPUMP"/>
</dbReference>
<proteinExistence type="inferred from homology"/>
<keyword evidence="11" id="KW-1185">Reference proteome</keyword>
<dbReference type="HOGENOM" id="CLU_011920_4_0_6"/>
<dbReference type="STRING" id="765911.Thivi_3659"/>
<evidence type="ECO:0000256" key="5">
    <source>
        <dbReference type="ARBA" id="ARBA00022692"/>
    </source>
</evidence>
<dbReference type="GO" id="GO:0005886">
    <property type="term" value="C:plasma membrane"/>
    <property type="evidence" value="ECO:0007669"/>
    <property type="project" value="UniProtKB-SubCell"/>
</dbReference>
<feature type="transmembrane region" description="Helical" evidence="8">
    <location>
        <begin position="374"/>
        <end position="407"/>
    </location>
</feature>
<dbReference type="InterPro" id="IPR000802">
    <property type="entry name" value="Arsenical_pump_ArsB"/>
</dbReference>
<evidence type="ECO:0000259" key="9">
    <source>
        <dbReference type="Pfam" id="PF03600"/>
    </source>
</evidence>
<dbReference type="Proteomes" id="UP000006062">
    <property type="component" value="Chromosome"/>
</dbReference>
<keyword evidence="6 8" id="KW-1133">Transmembrane helix</keyword>
<comment type="similarity">
    <text evidence="2">Belongs to the CitM (TC 2.A.11) transporter family.</text>
</comment>
<name>I3YEU3_THIV6</name>
<dbReference type="eggNOG" id="COG1055">
    <property type="taxonomic scope" value="Bacteria"/>
</dbReference>
<feature type="transmembrane region" description="Helical" evidence="8">
    <location>
        <begin position="136"/>
        <end position="155"/>
    </location>
</feature>
<dbReference type="RefSeq" id="WP_014779907.1">
    <property type="nucleotide sequence ID" value="NC_018012.1"/>
</dbReference>
<keyword evidence="3" id="KW-0813">Transport</keyword>
<evidence type="ECO:0000256" key="7">
    <source>
        <dbReference type="ARBA" id="ARBA00023136"/>
    </source>
</evidence>
<evidence type="ECO:0000256" key="3">
    <source>
        <dbReference type="ARBA" id="ARBA00022448"/>
    </source>
</evidence>
<evidence type="ECO:0000313" key="10">
    <source>
        <dbReference type="EMBL" id="AFL75511.1"/>
    </source>
</evidence>
<comment type="subcellular location">
    <subcellularLocation>
        <location evidence="1">Cell membrane</location>
        <topology evidence="1">Multi-pass membrane protein</topology>
    </subcellularLocation>
</comment>
<feature type="transmembrane region" description="Helical" evidence="8">
    <location>
        <begin position="175"/>
        <end position="194"/>
    </location>
</feature>
<reference evidence="10 11" key="1">
    <citation type="submission" date="2012-06" db="EMBL/GenBank/DDBJ databases">
        <title>Complete sequence of Thiocystis violascens DSM 198.</title>
        <authorList>
            <consortium name="US DOE Joint Genome Institute"/>
            <person name="Lucas S."/>
            <person name="Han J."/>
            <person name="Lapidus A."/>
            <person name="Cheng J.-F."/>
            <person name="Goodwin L."/>
            <person name="Pitluck S."/>
            <person name="Peters L."/>
            <person name="Ovchinnikova G."/>
            <person name="Teshima H."/>
            <person name="Detter J.C."/>
            <person name="Han C."/>
            <person name="Tapia R."/>
            <person name="Land M."/>
            <person name="Hauser L."/>
            <person name="Kyrpides N."/>
            <person name="Ivanova N."/>
            <person name="Pagani I."/>
            <person name="Vogl K."/>
            <person name="Liu Z."/>
            <person name="Frigaard N.-U."/>
            <person name="Bryant D."/>
            <person name="Woyke T."/>
        </authorList>
    </citation>
    <scope>NUCLEOTIDE SEQUENCE [LARGE SCALE GENOMIC DNA]</scope>
    <source>
        <strain evidence="11">ATCC 17096 / DSM 198 / 6111</strain>
    </source>
</reference>
<evidence type="ECO:0000256" key="8">
    <source>
        <dbReference type="SAM" id="Phobius"/>
    </source>
</evidence>
<evidence type="ECO:0000256" key="4">
    <source>
        <dbReference type="ARBA" id="ARBA00022475"/>
    </source>
</evidence>
<dbReference type="InterPro" id="IPR051475">
    <property type="entry name" value="Diverse_Ion_Transporter"/>
</dbReference>
<evidence type="ECO:0000256" key="6">
    <source>
        <dbReference type="ARBA" id="ARBA00022989"/>
    </source>
</evidence>
<dbReference type="Pfam" id="PF03600">
    <property type="entry name" value="CitMHS"/>
    <property type="match status" value="1"/>
</dbReference>
<feature type="transmembrane region" description="Helical" evidence="8">
    <location>
        <begin position="56"/>
        <end position="73"/>
    </location>
</feature>
<keyword evidence="5 8" id="KW-0812">Transmembrane</keyword>
<protein>
    <submittedName>
        <fullName evidence="10">Na+/H+ antiporter NhaD-like permease</fullName>
    </submittedName>
</protein>
<organism evidence="10 11">
    <name type="scientific">Thiocystis violascens (strain ATCC 17096 / DSM 198 / 6111)</name>
    <name type="common">Chromatium violascens</name>
    <dbReference type="NCBI Taxonomy" id="765911"/>
    <lineage>
        <taxon>Bacteria</taxon>
        <taxon>Pseudomonadati</taxon>
        <taxon>Pseudomonadota</taxon>
        <taxon>Gammaproteobacteria</taxon>
        <taxon>Chromatiales</taxon>
        <taxon>Chromatiaceae</taxon>
        <taxon>Thiocystis</taxon>
    </lineage>
</organism>